<sequence>MSAASEGGAVMRVLIAGAGIAGLTTALSLHAAGIRCTVVDRARRLTTAGVGINLQPHAVRELTELGLGDDLAAIGVSIAEMAHFDRFGNRIWDEPRGVAAGYRWPQYAVHRGELHALLLRAAHDRLGPGAVVTGLAVEDFAEVPGGVRVRLRDRTTGEPVEREADVLVGADGLHSAVRARLHPAEGPPIGSGILMWRGTARREPFLTGHTMIVAGTNSAAKFVAYPISPTVAGRAVINWVAEVWLPGHRIAADWTARGRLEDVLPHFGDWRFGWLDVGGLIRASEQILVYPMVDRDPLPFWNAGRVTLVGDAAHPMYPIGSNGGSQAVLDARVLAYHLATAPDPAAALAAYEEARRETVNAIVLANRSLGPERILRTVAERAPNGFTDIRDVLSEDEIAAIGAAYRSTTSVDVAMLNERESWTPPRAAEVGATRTATGG</sequence>
<dbReference type="PRINTS" id="PR00420">
    <property type="entry name" value="RNGMNOXGNASE"/>
</dbReference>
<dbReference type="AlphaFoldDB" id="A0A543ISB7"/>
<evidence type="ECO:0000259" key="3">
    <source>
        <dbReference type="Pfam" id="PF01494"/>
    </source>
</evidence>
<evidence type="ECO:0000313" key="5">
    <source>
        <dbReference type="Proteomes" id="UP000319213"/>
    </source>
</evidence>
<keyword evidence="5" id="KW-1185">Reference proteome</keyword>
<dbReference type="Proteomes" id="UP000319213">
    <property type="component" value="Unassembled WGS sequence"/>
</dbReference>
<dbReference type="SUPFAM" id="SSF51905">
    <property type="entry name" value="FAD/NAD(P)-binding domain"/>
    <property type="match status" value="1"/>
</dbReference>
<dbReference type="InterPro" id="IPR050493">
    <property type="entry name" value="FAD-dep_Monooxygenase_BioMet"/>
</dbReference>
<dbReference type="PANTHER" id="PTHR13789:SF268">
    <property type="entry name" value="5-METHYLPHENAZINE-1-CARBOXYLATE 1-MONOOXYGENASE"/>
    <property type="match status" value="1"/>
</dbReference>
<dbReference type="Gene3D" id="3.50.50.60">
    <property type="entry name" value="FAD/NAD(P)-binding domain"/>
    <property type="match status" value="1"/>
</dbReference>
<dbReference type="NCBIfam" id="NF005720">
    <property type="entry name" value="PRK07538.1"/>
    <property type="match status" value="1"/>
</dbReference>
<keyword evidence="2" id="KW-0503">Monooxygenase</keyword>
<dbReference type="Gene3D" id="3.30.9.30">
    <property type="match status" value="1"/>
</dbReference>
<dbReference type="RefSeq" id="WP_229788797.1">
    <property type="nucleotide sequence ID" value="NZ_BMPV01000004.1"/>
</dbReference>
<comment type="caution">
    <text evidence="4">The sequence shown here is derived from an EMBL/GenBank/DDBJ whole genome shotgun (WGS) entry which is preliminary data.</text>
</comment>
<feature type="domain" description="FAD-binding" evidence="3">
    <location>
        <begin position="12"/>
        <end position="182"/>
    </location>
</feature>
<dbReference type="InterPro" id="IPR036188">
    <property type="entry name" value="FAD/NAD-bd_sf"/>
</dbReference>
<organism evidence="4 5">
    <name type="scientific">Thermopolyspora flexuosa</name>
    <dbReference type="NCBI Taxonomy" id="103836"/>
    <lineage>
        <taxon>Bacteria</taxon>
        <taxon>Bacillati</taxon>
        <taxon>Actinomycetota</taxon>
        <taxon>Actinomycetes</taxon>
        <taxon>Streptosporangiales</taxon>
        <taxon>Streptosporangiaceae</taxon>
        <taxon>Thermopolyspora</taxon>
    </lineage>
</organism>
<feature type="domain" description="FAD-binding" evidence="3">
    <location>
        <begin position="301"/>
        <end position="363"/>
    </location>
</feature>
<dbReference type="SUPFAM" id="SSF54373">
    <property type="entry name" value="FAD-linked reductases, C-terminal domain"/>
    <property type="match status" value="1"/>
</dbReference>
<dbReference type="GO" id="GO:0071949">
    <property type="term" value="F:FAD binding"/>
    <property type="evidence" value="ECO:0007669"/>
    <property type="project" value="InterPro"/>
</dbReference>
<evidence type="ECO:0000256" key="1">
    <source>
        <dbReference type="ARBA" id="ARBA00023002"/>
    </source>
</evidence>
<accession>A0A543ISB7</accession>
<dbReference type="Pfam" id="PF01494">
    <property type="entry name" value="FAD_binding_3"/>
    <property type="match status" value="2"/>
</dbReference>
<evidence type="ECO:0000313" key="4">
    <source>
        <dbReference type="EMBL" id="TQM73471.1"/>
    </source>
</evidence>
<dbReference type="PANTHER" id="PTHR13789">
    <property type="entry name" value="MONOOXYGENASE"/>
    <property type="match status" value="1"/>
</dbReference>
<dbReference type="InterPro" id="IPR002938">
    <property type="entry name" value="FAD-bd"/>
</dbReference>
<proteinExistence type="predicted"/>
<keyword evidence="1" id="KW-0560">Oxidoreductase</keyword>
<reference evidence="4 5" key="1">
    <citation type="submission" date="2019-06" db="EMBL/GenBank/DDBJ databases">
        <title>Sequencing the genomes of 1000 actinobacteria strains.</title>
        <authorList>
            <person name="Klenk H.-P."/>
        </authorList>
    </citation>
    <scope>NUCLEOTIDE SEQUENCE [LARGE SCALE GENOMIC DNA]</scope>
    <source>
        <strain evidence="4 5">DSM 43186</strain>
    </source>
</reference>
<gene>
    <name evidence="4" type="ORF">FHX40_0111</name>
</gene>
<dbReference type="EMBL" id="VFPQ01000001">
    <property type="protein sequence ID" value="TQM73471.1"/>
    <property type="molecule type" value="Genomic_DNA"/>
</dbReference>
<evidence type="ECO:0000256" key="2">
    <source>
        <dbReference type="ARBA" id="ARBA00023033"/>
    </source>
</evidence>
<protein>
    <submittedName>
        <fullName evidence="4">2-polyprenyl-6-methoxyphenol hydroxylase-like FAD-dependent oxidoreductase</fullName>
    </submittedName>
</protein>
<dbReference type="GO" id="GO:0004497">
    <property type="term" value="F:monooxygenase activity"/>
    <property type="evidence" value="ECO:0007669"/>
    <property type="project" value="UniProtKB-KW"/>
</dbReference>
<name>A0A543ISB7_9ACTN</name>